<name>A0A418WHX6_9PROT</name>
<dbReference type="SUPFAM" id="SSF48452">
    <property type="entry name" value="TPR-like"/>
    <property type="match status" value="1"/>
</dbReference>
<organism evidence="7 8">
    <name type="scientific">Oleomonas cavernae</name>
    <dbReference type="NCBI Taxonomy" id="2320859"/>
    <lineage>
        <taxon>Bacteria</taxon>
        <taxon>Pseudomonadati</taxon>
        <taxon>Pseudomonadota</taxon>
        <taxon>Alphaproteobacteria</taxon>
        <taxon>Acetobacterales</taxon>
        <taxon>Acetobacteraceae</taxon>
        <taxon>Oleomonas</taxon>
    </lineage>
</organism>
<gene>
    <name evidence="7" type="ORF">D3874_23800</name>
</gene>
<dbReference type="OrthoDB" id="9798343at2"/>
<proteinExistence type="predicted"/>
<evidence type="ECO:0000259" key="6">
    <source>
        <dbReference type="Pfam" id="PF07219"/>
    </source>
</evidence>
<evidence type="ECO:0000256" key="3">
    <source>
        <dbReference type="ARBA" id="ARBA00022989"/>
    </source>
</evidence>
<feature type="transmembrane region" description="Helical" evidence="5">
    <location>
        <begin position="45"/>
        <end position="69"/>
    </location>
</feature>
<dbReference type="InterPro" id="IPR010817">
    <property type="entry name" value="HemY_N"/>
</dbReference>
<protein>
    <recommendedName>
        <fullName evidence="6">HemY N-terminal domain-containing protein</fullName>
    </recommendedName>
</protein>
<keyword evidence="3 5" id="KW-1133">Transmembrane helix</keyword>
<dbReference type="GO" id="GO:0016020">
    <property type="term" value="C:membrane"/>
    <property type="evidence" value="ECO:0007669"/>
    <property type="project" value="UniProtKB-SubCell"/>
</dbReference>
<keyword evidence="8" id="KW-1185">Reference proteome</keyword>
<dbReference type="Proteomes" id="UP000284605">
    <property type="component" value="Unassembled WGS sequence"/>
</dbReference>
<reference evidence="7 8" key="1">
    <citation type="submission" date="2018-09" db="EMBL/GenBank/DDBJ databases">
        <authorList>
            <person name="Zhu H."/>
        </authorList>
    </citation>
    <scope>NUCLEOTIDE SEQUENCE [LARGE SCALE GENOMIC DNA]</scope>
    <source>
        <strain evidence="7 8">K1W22B-8</strain>
    </source>
</reference>
<keyword evidence="2 5" id="KW-0812">Transmembrane</keyword>
<evidence type="ECO:0000256" key="5">
    <source>
        <dbReference type="SAM" id="Phobius"/>
    </source>
</evidence>
<dbReference type="InterPro" id="IPR011990">
    <property type="entry name" value="TPR-like_helical_dom_sf"/>
</dbReference>
<sequence length="286" mass="30323">MRATLRVALWFVAIAVVAGLAAWLADRPGTIAVDWLGYRIETTVGVLIAALVLLGAILAALARLIVMALRGPRLFAELRRRRKRRQGELSLVRGLVAVAAGDAKDAKRQAIAAEGLTDGSPLALLLAAQAAQLNGDTAAAERAYNLMLTDDETRFLGLRGLIVLAQRQGDSTTALSLAREAQALRPGAPWVASELFGLQAALGEWHAAEETLVGAVRHKLIDHAQGRHNRAVVLIGRADEALAKGDNREALGLMETAHTLAPISRLPPPAWPACWPAAARSGGPRS</sequence>
<dbReference type="Pfam" id="PF07219">
    <property type="entry name" value="HemY_N"/>
    <property type="match status" value="1"/>
</dbReference>
<evidence type="ECO:0000256" key="2">
    <source>
        <dbReference type="ARBA" id="ARBA00022692"/>
    </source>
</evidence>
<evidence type="ECO:0000313" key="8">
    <source>
        <dbReference type="Proteomes" id="UP000284605"/>
    </source>
</evidence>
<dbReference type="EMBL" id="QYUK01000011">
    <property type="protein sequence ID" value="RJF89623.1"/>
    <property type="molecule type" value="Genomic_DNA"/>
</dbReference>
<evidence type="ECO:0000256" key="4">
    <source>
        <dbReference type="ARBA" id="ARBA00023136"/>
    </source>
</evidence>
<comment type="subcellular location">
    <subcellularLocation>
        <location evidence="1">Membrane</location>
    </subcellularLocation>
</comment>
<evidence type="ECO:0000256" key="1">
    <source>
        <dbReference type="ARBA" id="ARBA00004370"/>
    </source>
</evidence>
<feature type="domain" description="HemY N-terminal" evidence="6">
    <location>
        <begin position="29"/>
        <end position="135"/>
    </location>
</feature>
<evidence type="ECO:0000313" key="7">
    <source>
        <dbReference type="EMBL" id="RJF89623.1"/>
    </source>
</evidence>
<dbReference type="Gene3D" id="1.25.40.10">
    <property type="entry name" value="Tetratricopeptide repeat domain"/>
    <property type="match status" value="1"/>
</dbReference>
<comment type="caution">
    <text evidence="7">The sequence shown here is derived from an EMBL/GenBank/DDBJ whole genome shotgun (WGS) entry which is preliminary data.</text>
</comment>
<dbReference type="AlphaFoldDB" id="A0A418WHX6"/>
<keyword evidence="4 5" id="KW-0472">Membrane</keyword>
<feature type="transmembrane region" description="Helical" evidence="5">
    <location>
        <begin position="7"/>
        <end position="25"/>
    </location>
</feature>
<accession>A0A418WHX6</accession>